<dbReference type="EMBL" id="JAAGRR010000001">
    <property type="protein sequence ID" value="NDY41239.1"/>
    <property type="molecule type" value="Genomic_DNA"/>
</dbReference>
<accession>A0A6N9TJI7</accession>
<dbReference type="RefSeq" id="WP_163297333.1">
    <property type="nucleotide sequence ID" value="NZ_JAAGRR010000001.1"/>
</dbReference>
<organism evidence="1 2">
    <name type="scientific">Dissulfurirhabdus thermomarina</name>
    <dbReference type="NCBI Taxonomy" id="1765737"/>
    <lineage>
        <taxon>Bacteria</taxon>
        <taxon>Deltaproteobacteria</taxon>
        <taxon>Dissulfurirhabdaceae</taxon>
        <taxon>Dissulfurirhabdus</taxon>
    </lineage>
</organism>
<evidence type="ECO:0000313" key="1">
    <source>
        <dbReference type="EMBL" id="NDY41239.1"/>
    </source>
</evidence>
<gene>
    <name evidence="1" type="ORF">G3N55_00040</name>
</gene>
<dbReference type="Proteomes" id="UP000469346">
    <property type="component" value="Unassembled WGS sequence"/>
</dbReference>
<sequence>MAKYAYYDSSAPQPTPVLGWYHVRDTQDPDGLDYPNLPPAADLLVLTDAEWAARLDQRWHVQAGALVPDPGPSLEEVRTAKRIEMQAACKAACEAGWTSSALGSPHLYGTRLWPDQHNLAAVALDAVYAKQTGDTTWTTNYWATPSGASEPQRLSHTADQILQVAREVKAMVAGNQDKLAQRYAEIDAATTVAEVQAVVWV</sequence>
<evidence type="ECO:0000313" key="2">
    <source>
        <dbReference type="Proteomes" id="UP000469346"/>
    </source>
</evidence>
<comment type="caution">
    <text evidence="1">The sequence shown here is derived from an EMBL/GenBank/DDBJ whole genome shotgun (WGS) entry which is preliminary data.</text>
</comment>
<dbReference type="AlphaFoldDB" id="A0A6N9TJI7"/>
<protein>
    <submittedName>
        <fullName evidence="1">DUF4376 domain-containing protein</fullName>
    </submittedName>
</protein>
<proteinExistence type="predicted"/>
<keyword evidence="2" id="KW-1185">Reference proteome</keyword>
<name>A0A6N9TJI7_DISTH</name>
<reference evidence="1 2" key="1">
    <citation type="submission" date="2020-02" db="EMBL/GenBank/DDBJ databases">
        <title>Comparative genomics of sulfur disproportionating microorganisms.</title>
        <authorList>
            <person name="Ward L.M."/>
            <person name="Bertran E."/>
            <person name="Johnston D.T."/>
        </authorList>
    </citation>
    <scope>NUCLEOTIDE SEQUENCE [LARGE SCALE GENOMIC DNA]</scope>
    <source>
        <strain evidence="1 2">DSM 100025</strain>
    </source>
</reference>